<comment type="similarity">
    <text evidence="1">Belongs to the FGGY kinase family.</text>
</comment>
<gene>
    <name evidence="6" type="primary">xylB_1</name>
    <name evidence="6" type="ORF">LAX5112_04619</name>
</gene>
<dbReference type="AlphaFoldDB" id="A0A0M7APC7"/>
<name>A0A0M7APC7_9HYPH</name>
<evidence type="ECO:0000256" key="2">
    <source>
        <dbReference type="ARBA" id="ARBA00022679"/>
    </source>
</evidence>
<keyword evidence="3 6" id="KW-0418">Kinase</keyword>
<dbReference type="GO" id="GO:0005829">
    <property type="term" value="C:cytosol"/>
    <property type="evidence" value="ECO:0007669"/>
    <property type="project" value="TreeGrafter"/>
</dbReference>
<dbReference type="Gene3D" id="3.30.420.40">
    <property type="match status" value="2"/>
</dbReference>
<dbReference type="RefSeq" id="WP_055673806.1">
    <property type="nucleotide sequence ID" value="NZ_CXWD01000027.1"/>
</dbReference>
<dbReference type="OrthoDB" id="9805576at2"/>
<dbReference type="Pfam" id="PF00370">
    <property type="entry name" value="FGGY_N"/>
    <property type="match status" value="1"/>
</dbReference>
<accession>A0A0M7APC7</accession>
<sequence>MLTLGIDIGTSGVRTAVLESEEPVSEARAPHLTQDPDNIDAEKWWKTVRQCLTMQGQALRALGRDLSEISGIAVDGTSGTMVLTNEDLRPVSPALMYNSKGFEAEAALIADHLCGPHITKGANSALARAMRLKKLSPSEPSHLMHQADFIAAKLTGVAGRSDYNNALKTGFDPGLKKWPDWIEHVFDPALLPLVYSPGEQLDAVAPDIAREFGFSSQTMVHAGTTDSIAAFLASAPLKSRVAVTSLGSTIAVKYLSPIRVDAPEIGLYSHRLRDLWLAGGASNSGGAVLKAHFSDDQLQTLSQAIDPAQSTGLDFYPLLDAGERFPVNNPDLAPRLNPRPEDDVAFLQAMLEGMARIEATCYRKIEALGAGYPETVYTAGGGSANSAWTEIRSRALGLEIAVSKHTEASIGAARLVTL</sequence>
<evidence type="ECO:0000313" key="6">
    <source>
        <dbReference type="EMBL" id="CTQ76517.1"/>
    </source>
</evidence>
<evidence type="ECO:0000259" key="4">
    <source>
        <dbReference type="Pfam" id="PF00370"/>
    </source>
</evidence>
<evidence type="ECO:0000259" key="5">
    <source>
        <dbReference type="Pfam" id="PF02782"/>
    </source>
</evidence>
<dbReference type="STRING" id="388408.LAX5112_04619"/>
<dbReference type="Proteomes" id="UP000053235">
    <property type="component" value="Unassembled WGS sequence"/>
</dbReference>
<dbReference type="EC" id="2.7.1.17" evidence="6"/>
<reference evidence="7" key="1">
    <citation type="submission" date="2015-07" db="EMBL/GenBank/DDBJ databases">
        <authorList>
            <person name="Rodrigo-Torres Lidia"/>
            <person name="Arahal R.David."/>
        </authorList>
    </citation>
    <scope>NUCLEOTIDE SEQUENCE [LARGE SCALE GENOMIC DNA]</scope>
    <source>
        <strain evidence="7">CECT 5112</strain>
    </source>
</reference>
<feature type="domain" description="Carbohydrate kinase FGGY N-terminal" evidence="4">
    <location>
        <begin position="3"/>
        <end position="232"/>
    </location>
</feature>
<feature type="domain" description="Carbohydrate kinase FGGY C-terminal" evidence="5">
    <location>
        <begin position="260"/>
        <end position="415"/>
    </location>
</feature>
<dbReference type="EMBL" id="CXWD01000027">
    <property type="protein sequence ID" value="CTQ76517.1"/>
    <property type="molecule type" value="Genomic_DNA"/>
</dbReference>
<dbReference type="GO" id="GO:0005997">
    <property type="term" value="P:xylulose metabolic process"/>
    <property type="evidence" value="ECO:0007669"/>
    <property type="project" value="TreeGrafter"/>
</dbReference>
<evidence type="ECO:0000256" key="3">
    <source>
        <dbReference type="ARBA" id="ARBA00022777"/>
    </source>
</evidence>
<dbReference type="CDD" id="cd07783">
    <property type="entry name" value="ASKHA_NBD_FGGY_SePSK_AtXK1-like"/>
    <property type="match status" value="1"/>
</dbReference>
<dbReference type="PANTHER" id="PTHR10196">
    <property type="entry name" value="SUGAR KINASE"/>
    <property type="match status" value="1"/>
</dbReference>
<dbReference type="GO" id="GO:0004856">
    <property type="term" value="F:D-xylulokinase activity"/>
    <property type="evidence" value="ECO:0007669"/>
    <property type="project" value="UniProtKB-EC"/>
</dbReference>
<evidence type="ECO:0000313" key="7">
    <source>
        <dbReference type="Proteomes" id="UP000053235"/>
    </source>
</evidence>
<dbReference type="InterPro" id="IPR043129">
    <property type="entry name" value="ATPase_NBD"/>
</dbReference>
<proteinExistence type="inferred from homology"/>
<dbReference type="InterPro" id="IPR018484">
    <property type="entry name" value="FGGY_N"/>
</dbReference>
<dbReference type="InterPro" id="IPR018485">
    <property type="entry name" value="FGGY_C"/>
</dbReference>
<protein>
    <submittedName>
        <fullName evidence="6">Xylulose kinase</fullName>
        <ecNumber evidence="6">2.7.1.17</ecNumber>
    </submittedName>
</protein>
<dbReference type="PANTHER" id="PTHR10196:SF80">
    <property type="entry name" value="D-RIBULOSE KINASE"/>
    <property type="match status" value="1"/>
</dbReference>
<dbReference type="Pfam" id="PF02782">
    <property type="entry name" value="FGGY_C"/>
    <property type="match status" value="1"/>
</dbReference>
<dbReference type="SUPFAM" id="SSF53067">
    <property type="entry name" value="Actin-like ATPase domain"/>
    <property type="match status" value="2"/>
</dbReference>
<dbReference type="GO" id="GO:0019150">
    <property type="term" value="F:D-ribulokinase activity"/>
    <property type="evidence" value="ECO:0007669"/>
    <property type="project" value="TreeGrafter"/>
</dbReference>
<evidence type="ECO:0000256" key="1">
    <source>
        <dbReference type="ARBA" id="ARBA00009156"/>
    </source>
</evidence>
<keyword evidence="7" id="KW-1185">Reference proteome</keyword>
<keyword evidence="2 6" id="KW-0808">Transferase</keyword>
<organism evidence="6 7">
    <name type="scientific">Roseibium alexandrii</name>
    <dbReference type="NCBI Taxonomy" id="388408"/>
    <lineage>
        <taxon>Bacteria</taxon>
        <taxon>Pseudomonadati</taxon>
        <taxon>Pseudomonadota</taxon>
        <taxon>Alphaproteobacteria</taxon>
        <taxon>Hyphomicrobiales</taxon>
        <taxon>Stappiaceae</taxon>
        <taxon>Roseibium</taxon>
    </lineage>
</organism>